<dbReference type="GO" id="GO:0046872">
    <property type="term" value="F:metal ion binding"/>
    <property type="evidence" value="ECO:0007669"/>
    <property type="project" value="UniProtKB-KW"/>
</dbReference>
<evidence type="ECO:0000256" key="6">
    <source>
        <dbReference type="ARBA" id="ARBA00022857"/>
    </source>
</evidence>
<dbReference type="InterPro" id="IPR032976">
    <property type="entry name" value="YJEFN_prot_NAXE-like"/>
</dbReference>
<dbReference type="GO" id="GO:0052856">
    <property type="term" value="F:NAD(P)HX epimerase activity"/>
    <property type="evidence" value="ECO:0007669"/>
    <property type="project" value="UniProtKB-UniRule"/>
</dbReference>
<comment type="similarity">
    <text evidence="10">Belongs to the NnrE/AIBP family.</text>
</comment>
<organism evidence="12 13">
    <name type="scientific">Tilletia indica</name>
    <dbReference type="NCBI Taxonomy" id="43049"/>
    <lineage>
        <taxon>Eukaryota</taxon>
        <taxon>Fungi</taxon>
        <taxon>Dikarya</taxon>
        <taxon>Basidiomycota</taxon>
        <taxon>Ustilaginomycotina</taxon>
        <taxon>Exobasidiomycetes</taxon>
        <taxon>Tilletiales</taxon>
        <taxon>Tilletiaceae</taxon>
        <taxon>Tilletia</taxon>
    </lineage>
</organism>
<evidence type="ECO:0000256" key="7">
    <source>
        <dbReference type="ARBA" id="ARBA00022958"/>
    </source>
</evidence>
<feature type="compositionally biased region" description="Low complexity" evidence="11">
    <location>
        <begin position="352"/>
        <end position="363"/>
    </location>
</feature>
<dbReference type="HAMAP" id="MF_01966">
    <property type="entry name" value="NADHX_epimerase"/>
    <property type="match status" value="1"/>
</dbReference>
<dbReference type="PANTHER" id="PTHR13232:SF10">
    <property type="entry name" value="NAD(P)H-HYDRATE EPIMERASE"/>
    <property type="match status" value="1"/>
</dbReference>
<evidence type="ECO:0000313" key="13">
    <source>
        <dbReference type="Proteomes" id="UP000077521"/>
    </source>
</evidence>
<comment type="catalytic activity">
    <reaction evidence="2 10">
        <text>(6R)-NADPHX = (6S)-NADPHX</text>
        <dbReference type="Rhea" id="RHEA:32227"/>
        <dbReference type="ChEBI" id="CHEBI:64076"/>
        <dbReference type="ChEBI" id="CHEBI:64077"/>
        <dbReference type="EC" id="5.1.99.6"/>
    </reaction>
</comment>
<comment type="function">
    <text evidence="10">Catalyzes the epimerization of the S- and R-forms of NAD(P)HX, a damaged form of NAD(P)H that is a result of enzymatic or heat-dependent hydration. This is a prerequisite for the S-specific NAD(P)H-hydrate dehydratase to allow the repair of both epimers of NAD(P)HX.</text>
</comment>
<keyword evidence="10" id="KW-0963">Cytoplasm</keyword>
<comment type="caution">
    <text evidence="12">The sequence shown here is derived from an EMBL/GenBank/DDBJ whole genome shotgun (WGS) entry which is preliminary data.</text>
</comment>
<evidence type="ECO:0000256" key="3">
    <source>
        <dbReference type="ARBA" id="ARBA00012228"/>
    </source>
</evidence>
<dbReference type="FunFam" id="3.40.50.10260:FF:000005">
    <property type="entry name" value="NAD(P)H-hydrate epimerase"/>
    <property type="match status" value="1"/>
</dbReference>
<evidence type="ECO:0000256" key="5">
    <source>
        <dbReference type="ARBA" id="ARBA00022741"/>
    </source>
</evidence>
<reference evidence="12" key="1">
    <citation type="submission" date="2016-04" db="EMBL/GenBank/DDBJ databases">
        <authorList>
            <person name="Nguyen H.D."/>
            <person name="Samba Siva P."/>
            <person name="Cullis J."/>
            <person name="Levesque C.A."/>
            <person name="Hambleton S."/>
        </authorList>
    </citation>
    <scope>NUCLEOTIDE SEQUENCE</scope>
    <source>
        <strain evidence="12">DAOMC 236416</strain>
    </source>
</reference>
<comment type="caution">
    <text evidence="10">Lacks conserved residue(s) required for the propagation of feature annotation.</text>
</comment>
<dbReference type="PANTHER" id="PTHR13232">
    <property type="entry name" value="NAD(P)H-HYDRATE EPIMERASE"/>
    <property type="match status" value="1"/>
</dbReference>
<keyword evidence="8 10" id="KW-0520">NAD</keyword>
<accession>A0A177TTR1</accession>
<keyword evidence="5 10" id="KW-0547">Nucleotide-binding</keyword>
<evidence type="ECO:0000256" key="11">
    <source>
        <dbReference type="SAM" id="MobiDB-lite"/>
    </source>
</evidence>
<dbReference type="InterPro" id="IPR036652">
    <property type="entry name" value="YjeF_N_dom_sf"/>
</dbReference>
<keyword evidence="6" id="KW-0521">NADP</keyword>
<evidence type="ECO:0000256" key="10">
    <source>
        <dbReference type="HAMAP-Rule" id="MF_03159"/>
    </source>
</evidence>
<keyword evidence="13" id="KW-1185">Reference proteome</keyword>
<evidence type="ECO:0000256" key="8">
    <source>
        <dbReference type="ARBA" id="ARBA00023027"/>
    </source>
</evidence>
<sequence length="418" mass="43832">MSTQSPPKISYISAAVASALDAELMDPARGGFSIDQLMELAGLACAQAVFRSYPPEQYPWVLVACGPGNQGGDGLVAARHLLHFGYTPRVWYPKRGKTELFTRLVQQLDNLEVEFVDQDDFEDALENADVILDAIFGFSFKGEVRDPFREPLELLKDESRMEFESRTKLPPIVSVDIPSAWDVDEGNVNNRSFTPQVLISLTAPKLGARAFAGKHFLGGRFLPLAMAERYGILLPQAFIGGAAVADGRNPEFGLGTGSSAGSALVGRAIPPGSEENGSGVSSTAITRPDSASGAGAGAQQAQGSTTTSSSELPPSSYYTATPSTVAPYAYDDSQIVEITGAEHVYLREVMPAGSSAPASSTAATEDEREGQESSSAVPIPIPTGTSTTSQPQQIEGKGPTTSSSTSSAAALDGPTSDS</sequence>
<feature type="region of interest" description="Disordered" evidence="11">
    <location>
        <begin position="352"/>
        <end position="418"/>
    </location>
</feature>
<dbReference type="Gene3D" id="3.40.50.10260">
    <property type="entry name" value="YjeF N-terminal domain"/>
    <property type="match status" value="1"/>
</dbReference>
<evidence type="ECO:0000256" key="2">
    <source>
        <dbReference type="ARBA" id="ARBA00000909"/>
    </source>
</evidence>
<keyword evidence="4 10" id="KW-0479">Metal-binding</keyword>
<evidence type="ECO:0000313" key="12">
    <source>
        <dbReference type="EMBL" id="KAE8245449.1"/>
    </source>
</evidence>
<feature type="binding site" evidence="10">
    <location>
        <begin position="69"/>
        <end position="73"/>
    </location>
    <ligand>
        <name>(6S)-NADPHX</name>
        <dbReference type="ChEBI" id="CHEBI:64076"/>
    </ligand>
</feature>
<keyword evidence="9 10" id="KW-0413">Isomerase</keyword>
<feature type="binding site" evidence="10">
    <location>
        <begin position="137"/>
        <end position="143"/>
    </location>
    <ligand>
        <name>(6S)-NADPHX</name>
        <dbReference type="ChEBI" id="CHEBI:64076"/>
    </ligand>
</feature>
<dbReference type="SUPFAM" id="SSF64153">
    <property type="entry name" value="YjeF N-terminal domain-like"/>
    <property type="match status" value="1"/>
</dbReference>
<feature type="binding site" evidence="10">
    <location>
        <position position="176"/>
    </location>
    <ligand>
        <name>(6S)-NADPHX</name>
        <dbReference type="ChEBI" id="CHEBI:64076"/>
    </ligand>
</feature>
<evidence type="ECO:0000256" key="9">
    <source>
        <dbReference type="ARBA" id="ARBA00023235"/>
    </source>
</evidence>
<comment type="subcellular location">
    <subcellularLocation>
        <location evidence="10">Cytoplasm</location>
    </subcellularLocation>
    <subcellularLocation>
        <location evidence="10">Mitochondrion</location>
    </subcellularLocation>
</comment>
<dbReference type="AlphaFoldDB" id="A0A177TTR1"/>
<dbReference type="EC" id="5.1.99.6" evidence="3 10"/>
<evidence type="ECO:0000256" key="1">
    <source>
        <dbReference type="ARBA" id="ARBA00000013"/>
    </source>
</evidence>
<feature type="binding site" evidence="10">
    <location>
        <position position="179"/>
    </location>
    <ligand>
        <name>K(+)</name>
        <dbReference type="ChEBI" id="CHEBI:29103"/>
    </ligand>
</feature>
<comment type="catalytic activity">
    <reaction evidence="1 10">
        <text>(6R)-NADHX = (6S)-NADHX</text>
        <dbReference type="Rhea" id="RHEA:32215"/>
        <dbReference type="ChEBI" id="CHEBI:64074"/>
        <dbReference type="ChEBI" id="CHEBI:64075"/>
        <dbReference type="EC" id="5.1.99.6"/>
    </reaction>
</comment>
<dbReference type="EMBL" id="LWDF02000505">
    <property type="protein sequence ID" value="KAE8245449.1"/>
    <property type="molecule type" value="Genomic_DNA"/>
</dbReference>
<feature type="region of interest" description="Disordered" evidence="11">
    <location>
        <begin position="265"/>
        <end position="318"/>
    </location>
</feature>
<feature type="binding site" evidence="10">
    <location>
        <position position="70"/>
    </location>
    <ligand>
        <name>K(+)</name>
        <dbReference type="ChEBI" id="CHEBI:29103"/>
    </ligand>
</feature>
<feature type="binding site" evidence="10">
    <location>
        <position position="133"/>
    </location>
    <ligand>
        <name>K(+)</name>
        <dbReference type="ChEBI" id="CHEBI:29103"/>
    </ligand>
</feature>
<dbReference type="NCBIfam" id="TIGR00197">
    <property type="entry name" value="yjeF_nterm"/>
    <property type="match status" value="1"/>
</dbReference>
<evidence type="ECO:0000256" key="4">
    <source>
        <dbReference type="ARBA" id="ARBA00022723"/>
    </source>
</evidence>
<dbReference type="InterPro" id="IPR004443">
    <property type="entry name" value="YjeF_N_dom"/>
</dbReference>
<feature type="compositionally biased region" description="Low complexity" evidence="11">
    <location>
        <begin position="290"/>
        <end position="318"/>
    </location>
</feature>
<name>A0A177TTR1_9BASI</name>
<feature type="compositionally biased region" description="Polar residues" evidence="11">
    <location>
        <begin position="275"/>
        <end position="285"/>
    </location>
</feature>
<reference evidence="12" key="2">
    <citation type="journal article" date="2019" name="IMA Fungus">
        <title>Genome sequencing and comparison of five Tilletia species to identify candidate genes for the detection of regulated species infecting wheat.</title>
        <authorList>
            <person name="Nguyen H.D.T."/>
            <person name="Sultana T."/>
            <person name="Kesanakurti P."/>
            <person name="Hambleton S."/>
        </authorList>
    </citation>
    <scope>NUCLEOTIDE SEQUENCE</scope>
    <source>
        <strain evidence="12">DAOMC 236416</strain>
    </source>
</reference>
<gene>
    <name evidence="12" type="ORF">A4X13_0g5910</name>
</gene>
<keyword evidence="10" id="KW-0496">Mitochondrion</keyword>
<dbReference type="GO" id="GO:0000166">
    <property type="term" value="F:nucleotide binding"/>
    <property type="evidence" value="ECO:0007669"/>
    <property type="project" value="UniProtKB-KW"/>
</dbReference>
<dbReference type="PROSITE" id="PS51385">
    <property type="entry name" value="YJEF_N"/>
    <property type="match status" value="1"/>
</dbReference>
<dbReference type="Pfam" id="PF03853">
    <property type="entry name" value="YjeF_N"/>
    <property type="match status" value="1"/>
</dbReference>
<feature type="compositionally biased region" description="Low complexity" evidence="11">
    <location>
        <begin position="382"/>
        <end position="410"/>
    </location>
</feature>
<dbReference type="GO" id="GO:0005739">
    <property type="term" value="C:mitochondrion"/>
    <property type="evidence" value="ECO:0007669"/>
    <property type="project" value="UniProtKB-SubCell"/>
</dbReference>
<comment type="cofactor">
    <cofactor evidence="10">
        <name>K(+)</name>
        <dbReference type="ChEBI" id="CHEBI:29103"/>
    </cofactor>
    <text evidence="10">Binds 1 potassium ion per subunit.</text>
</comment>
<proteinExistence type="inferred from homology"/>
<dbReference type="Proteomes" id="UP000077521">
    <property type="component" value="Unassembled WGS sequence"/>
</dbReference>
<keyword evidence="7 10" id="KW-0630">Potassium</keyword>
<protein>
    <recommendedName>
        <fullName evidence="3 10">NAD(P)H-hydrate epimerase</fullName>
        <ecNumber evidence="3 10">5.1.99.6</ecNumber>
    </recommendedName>
    <alternativeName>
        <fullName evidence="10">NAD(P)HX epimerase</fullName>
    </alternativeName>
</protein>